<protein>
    <submittedName>
        <fullName evidence="1">Uncharacterized protein</fullName>
    </submittedName>
</protein>
<evidence type="ECO:0000313" key="2">
    <source>
        <dbReference type="Proteomes" id="UP000499080"/>
    </source>
</evidence>
<dbReference type="EMBL" id="BGPR01035512">
    <property type="protein sequence ID" value="GBO10375.1"/>
    <property type="molecule type" value="Genomic_DNA"/>
</dbReference>
<organism evidence="1 2">
    <name type="scientific">Araneus ventricosus</name>
    <name type="common">Orbweaver spider</name>
    <name type="synonym">Epeira ventricosa</name>
    <dbReference type="NCBI Taxonomy" id="182803"/>
    <lineage>
        <taxon>Eukaryota</taxon>
        <taxon>Metazoa</taxon>
        <taxon>Ecdysozoa</taxon>
        <taxon>Arthropoda</taxon>
        <taxon>Chelicerata</taxon>
        <taxon>Arachnida</taxon>
        <taxon>Araneae</taxon>
        <taxon>Araneomorphae</taxon>
        <taxon>Entelegynae</taxon>
        <taxon>Araneoidea</taxon>
        <taxon>Araneidae</taxon>
        <taxon>Araneus</taxon>
    </lineage>
</organism>
<comment type="caution">
    <text evidence="1">The sequence shown here is derived from an EMBL/GenBank/DDBJ whole genome shotgun (WGS) entry which is preliminary data.</text>
</comment>
<accession>A0A4Y2UBJ6</accession>
<dbReference type="AlphaFoldDB" id="A0A4Y2UBJ6"/>
<sequence>MDMDGKHLVYFTSTTPQLNGRYWLMLSEDIDDKHLVYFTSTRPQSFGRYWLMVTKDMNDKHLLFHLHQSSAHWNILMNAHEVYGL</sequence>
<keyword evidence="2" id="KW-1185">Reference proteome</keyword>
<reference evidence="1 2" key="1">
    <citation type="journal article" date="2019" name="Sci. Rep.">
        <title>Orb-weaving spider Araneus ventricosus genome elucidates the spidroin gene catalogue.</title>
        <authorList>
            <person name="Kono N."/>
            <person name="Nakamura H."/>
            <person name="Ohtoshi R."/>
            <person name="Moran D.A.P."/>
            <person name="Shinohara A."/>
            <person name="Yoshida Y."/>
            <person name="Fujiwara M."/>
            <person name="Mori M."/>
            <person name="Tomita M."/>
            <person name="Arakawa K."/>
        </authorList>
    </citation>
    <scope>NUCLEOTIDE SEQUENCE [LARGE SCALE GENOMIC DNA]</scope>
</reference>
<name>A0A4Y2UBJ6_ARAVE</name>
<dbReference type="Proteomes" id="UP000499080">
    <property type="component" value="Unassembled WGS sequence"/>
</dbReference>
<gene>
    <name evidence="1" type="ORF">AVEN_111384_1</name>
</gene>
<evidence type="ECO:0000313" key="1">
    <source>
        <dbReference type="EMBL" id="GBO10375.1"/>
    </source>
</evidence>
<proteinExistence type="predicted"/>